<sequence length="89" mass="10409">MPKLKNLDKRKQLRTDLYQRLEAGDRIPVVLKDLRRILSKSQDEFAAFCGISVSVLRRIEQDKGGYSIESLNRILEKFDFEVVVRKKAE</sequence>
<dbReference type="SMART" id="SM00530">
    <property type="entry name" value="HTH_XRE"/>
    <property type="match status" value="1"/>
</dbReference>
<reference evidence="3" key="1">
    <citation type="submission" date="2017-04" db="EMBL/GenBank/DDBJ databases">
        <authorList>
            <person name="Varghese N."/>
            <person name="Submissions S."/>
        </authorList>
    </citation>
    <scope>NUCLEOTIDE SEQUENCE [LARGE SCALE GENOMIC DNA]</scope>
    <source>
        <strain evidence="3">RKEM611</strain>
    </source>
</reference>
<dbReference type="EMBL" id="FWZT01000002">
    <property type="protein sequence ID" value="SME94763.1"/>
    <property type="molecule type" value="Genomic_DNA"/>
</dbReference>
<protein>
    <submittedName>
        <fullName evidence="2">Helix-turn-helix</fullName>
    </submittedName>
</protein>
<dbReference type="AlphaFoldDB" id="A0A1Y6BD98"/>
<evidence type="ECO:0000259" key="1">
    <source>
        <dbReference type="PROSITE" id="PS50943"/>
    </source>
</evidence>
<gene>
    <name evidence="2" type="ORF">SAMN06296036_102145</name>
</gene>
<evidence type="ECO:0000313" key="3">
    <source>
        <dbReference type="Proteomes" id="UP000192907"/>
    </source>
</evidence>
<dbReference type="InterPro" id="IPR001387">
    <property type="entry name" value="Cro/C1-type_HTH"/>
</dbReference>
<name>A0A1Y6BD98_9BACT</name>
<dbReference type="Proteomes" id="UP000192907">
    <property type="component" value="Unassembled WGS sequence"/>
</dbReference>
<dbReference type="RefSeq" id="WP_132315472.1">
    <property type="nucleotide sequence ID" value="NZ_FWZT01000002.1"/>
</dbReference>
<dbReference type="OrthoDB" id="9792093at2"/>
<dbReference type="CDD" id="cd00093">
    <property type="entry name" value="HTH_XRE"/>
    <property type="match status" value="1"/>
</dbReference>
<proteinExistence type="predicted"/>
<dbReference type="Pfam" id="PF01381">
    <property type="entry name" value="HTH_3"/>
    <property type="match status" value="1"/>
</dbReference>
<dbReference type="InterPro" id="IPR010982">
    <property type="entry name" value="Lambda_DNA-bd_dom_sf"/>
</dbReference>
<accession>A0A1Y6BD98</accession>
<evidence type="ECO:0000313" key="2">
    <source>
        <dbReference type="EMBL" id="SME94763.1"/>
    </source>
</evidence>
<dbReference type="GO" id="GO:0003677">
    <property type="term" value="F:DNA binding"/>
    <property type="evidence" value="ECO:0007669"/>
    <property type="project" value="InterPro"/>
</dbReference>
<dbReference type="PROSITE" id="PS50943">
    <property type="entry name" value="HTH_CROC1"/>
    <property type="match status" value="1"/>
</dbReference>
<dbReference type="SUPFAM" id="SSF47413">
    <property type="entry name" value="lambda repressor-like DNA-binding domains"/>
    <property type="match status" value="1"/>
</dbReference>
<dbReference type="Gene3D" id="1.10.260.40">
    <property type="entry name" value="lambda repressor-like DNA-binding domains"/>
    <property type="match status" value="1"/>
</dbReference>
<keyword evidence="3" id="KW-1185">Reference proteome</keyword>
<feature type="domain" description="HTH cro/C1-type" evidence="1">
    <location>
        <begin position="31"/>
        <end position="85"/>
    </location>
</feature>
<organism evidence="2 3">
    <name type="scientific">Pseudobacteriovorax antillogorgiicola</name>
    <dbReference type="NCBI Taxonomy" id="1513793"/>
    <lineage>
        <taxon>Bacteria</taxon>
        <taxon>Pseudomonadati</taxon>
        <taxon>Bdellovibrionota</taxon>
        <taxon>Oligoflexia</taxon>
        <taxon>Oligoflexales</taxon>
        <taxon>Pseudobacteriovoracaceae</taxon>
        <taxon>Pseudobacteriovorax</taxon>
    </lineage>
</organism>